<dbReference type="EMBL" id="UGQT01000001">
    <property type="protein sequence ID" value="STZ57174.1"/>
    <property type="molecule type" value="Genomic_DNA"/>
</dbReference>
<evidence type="ECO:0000313" key="3">
    <source>
        <dbReference type="Proteomes" id="UP000254978"/>
    </source>
</evidence>
<name>A0A378T9R1_9MYCO</name>
<proteinExistence type="predicted"/>
<sequence length="172" mass="17269">MLGLDDRSGGPLRRREVLVGALGLTALALAGCSEPPPPDVSQLQAQLDRANADSQLARAAVTGAGRAVQPALLQIAAERSRHADVLAGEMSRTLGTLVPATPVTGTSTTTGTPAPARPPGVDAVSAALRESAESAARYAATEAGYRAGLLGSIAAACTTGHTVLLPQRSTPS</sequence>
<dbReference type="AlphaFoldDB" id="A0A378T9R1"/>
<dbReference type="PROSITE" id="PS51257">
    <property type="entry name" value="PROKAR_LIPOPROTEIN"/>
    <property type="match status" value="1"/>
</dbReference>
<evidence type="ECO:0000256" key="1">
    <source>
        <dbReference type="SAM" id="MobiDB-lite"/>
    </source>
</evidence>
<protein>
    <submittedName>
        <fullName evidence="2">Uncharacterized protein</fullName>
    </submittedName>
</protein>
<organism evidence="2 3">
    <name type="scientific">Mycolicibacterium tokaiense</name>
    <dbReference type="NCBI Taxonomy" id="39695"/>
    <lineage>
        <taxon>Bacteria</taxon>
        <taxon>Bacillati</taxon>
        <taxon>Actinomycetota</taxon>
        <taxon>Actinomycetes</taxon>
        <taxon>Mycobacteriales</taxon>
        <taxon>Mycobacteriaceae</taxon>
        <taxon>Mycolicibacterium</taxon>
    </lineage>
</organism>
<feature type="region of interest" description="Disordered" evidence="1">
    <location>
        <begin position="98"/>
        <end position="120"/>
    </location>
</feature>
<reference evidence="2 3" key="1">
    <citation type="submission" date="2018-06" db="EMBL/GenBank/DDBJ databases">
        <authorList>
            <consortium name="Pathogen Informatics"/>
            <person name="Doyle S."/>
        </authorList>
    </citation>
    <scope>NUCLEOTIDE SEQUENCE [LARGE SCALE GENOMIC DNA]</scope>
    <source>
        <strain evidence="2 3">NCTC10821</strain>
    </source>
</reference>
<gene>
    <name evidence="2" type="ORF">NCTC10821_00672</name>
</gene>
<accession>A0A378T9R1</accession>
<evidence type="ECO:0000313" key="2">
    <source>
        <dbReference type="EMBL" id="STZ57174.1"/>
    </source>
</evidence>
<dbReference type="RefSeq" id="WP_232067940.1">
    <property type="nucleotide sequence ID" value="NZ_AP022600.1"/>
</dbReference>
<keyword evidence="3" id="KW-1185">Reference proteome</keyword>
<dbReference type="Proteomes" id="UP000254978">
    <property type="component" value="Unassembled WGS sequence"/>
</dbReference>